<dbReference type="InterPro" id="IPR036259">
    <property type="entry name" value="MFS_trans_sf"/>
</dbReference>
<feature type="transmembrane region" description="Helical" evidence="7">
    <location>
        <begin position="332"/>
        <end position="354"/>
    </location>
</feature>
<feature type="transmembrane region" description="Helical" evidence="7">
    <location>
        <begin position="267"/>
        <end position="293"/>
    </location>
</feature>
<dbReference type="InterPro" id="IPR005828">
    <property type="entry name" value="MFS_sugar_transport-like"/>
</dbReference>
<keyword evidence="6" id="KW-0325">Glycoprotein</keyword>
<feature type="transmembrane region" description="Helical" evidence="7">
    <location>
        <begin position="186"/>
        <end position="205"/>
    </location>
</feature>
<dbReference type="PRINTS" id="PR00171">
    <property type="entry name" value="SUGRTRNSPORT"/>
</dbReference>
<gene>
    <name evidence="10" type="primary">LOC108566431</name>
</gene>
<evidence type="ECO:0000256" key="7">
    <source>
        <dbReference type="SAM" id="Phobius"/>
    </source>
</evidence>
<feature type="transmembrane region" description="Helical" evidence="7">
    <location>
        <begin position="366"/>
        <end position="390"/>
    </location>
</feature>
<feature type="transmembrane region" description="Helical" evidence="7">
    <location>
        <begin position="305"/>
        <end position="325"/>
    </location>
</feature>
<dbReference type="RefSeq" id="XP_017781783.1">
    <property type="nucleotide sequence ID" value="XM_017926294.1"/>
</dbReference>
<keyword evidence="3 7" id="KW-0812">Transmembrane</keyword>
<evidence type="ECO:0000256" key="6">
    <source>
        <dbReference type="ARBA" id="ARBA00023180"/>
    </source>
</evidence>
<dbReference type="InterPro" id="IPR050549">
    <property type="entry name" value="MFS_Trehalose_Transporter"/>
</dbReference>
<dbReference type="CDD" id="cd17358">
    <property type="entry name" value="MFS_GLUT6_8_Class3_like"/>
    <property type="match status" value="1"/>
</dbReference>
<dbReference type="PROSITE" id="PS00216">
    <property type="entry name" value="SUGAR_TRANSPORT_1"/>
    <property type="match status" value="1"/>
</dbReference>
<feature type="transmembrane region" description="Helical" evidence="7">
    <location>
        <begin position="73"/>
        <end position="93"/>
    </location>
</feature>
<feature type="transmembrane region" description="Helical" evidence="7">
    <location>
        <begin position="25"/>
        <end position="46"/>
    </location>
</feature>
<evidence type="ECO:0000313" key="9">
    <source>
        <dbReference type="Proteomes" id="UP000695000"/>
    </source>
</evidence>
<keyword evidence="2" id="KW-1003">Cell membrane</keyword>
<protein>
    <submittedName>
        <fullName evidence="10">Facilitated trehalose transporter Tret1-like</fullName>
    </submittedName>
</protein>
<reference evidence="10" key="1">
    <citation type="submission" date="2025-08" db="UniProtKB">
        <authorList>
            <consortium name="RefSeq"/>
        </authorList>
    </citation>
    <scope>IDENTIFICATION</scope>
    <source>
        <tissue evidence="10">Whole Larva</tissue>
    </source>
</reference>
<dbReference type="InterPro" id="IPR044775">
    <property type="entry name" value="MFS_ERD6/Tret1-like"/>
</dbReference>
<evidence type="ECO:0000256" key="5">
    <source>
        <dbReference type="ARBA" id="ARBA00023136"/>
    </source>
</evidence>
<feature type="transmembrane region" description="Helical" evidence="7">
    <location>
        <begin position="159"/>
        <end position="180"/>
    </location>
</feature>
<dbReference type="InterPro" id="IPR020846">
    <property type="entry name" value="MFS_dom"/>
</dbReference>
<evidence type="ECO:0000256" key="2">
    <source>
        <dbReference type="ARBA" id="ARBA00022475"/>
    </source>
</evidence>
<feature type="domain" description="Major facilitator superfamily (MFS) profile" evidence="8">
    <location>
        <begin position="25"/>
        <end position="457"/>
    </location>
</feature>
<dbReference type="PANTHER" id="PTHR48021:SF47">
    <property type="entry name" value="GH17672P"/>
    <property type="match status" value="1"/>
</dbReference>
<sequence length="471" mass="51961">MEGYKTVKRFDVDTEKGPEGGRKRFLYIAACTVNLTAFACGIALGWTSPITPKLKGTSGNPLGEPITTEQSSWIASLLPLGAAIGPWFAGISADKVGRKLTLFSTTLPITFAFVISAFATNIWFFYLARFMCGLSIGGIFTVLPIYIGEISTDEDRGPLGSFMQLFITLGLLFAYCVGPYVEISTFNLYSTVIPLMFLFALYLIIPETPHYYIAKGNMCKANESLKKLRMMEDVSVELNGIQNSVENSLKDEGSFKELFQKPNLRKALILSVGLVAFQQLSGINIVLFCAQSIFDEAAGAIEPEIAAIIISAVQVGSSLMTPFFVEKSGKRFLLIMSGLLMGLSQALLGTYFYYHKGSWNLDNYTYLPVGCLITYIIFYCLGFGPLPWAIMGELFPSNVKSISSTFTASGCWILGWMLLKFFDPVMEVIGIGPSFWLFSGFCFLSIIFVYKYLPETSGKSLQEIQDILCAK</sequence>
<proteinExistence type="predicted"/>
<dbReference type="GeneID" id="108566431"/>
<evidence type="ECO:0000259" key="8">
    <source>
        <dbReference type="PROSITE" id="PS50850"/>
    </source>
</evidence>
<dbReference type="Pfam" id="PF00083">
    <property type="entry name" value="Sugar_tr"/>
    <property type="match status" value="1"/>
</dbReference>
<feature type="transmembrane region" description="Helical" evidence="7">
    <location>
        <begin position="402"/>
        <end position="422"/>
    </location>
</feature>
<dbReference type="PROSITE" id="PS50850">
    <property type="entry name" value="MFS"/>
    <property type="match status" value="1"/>
</dbReference>
<organism evidence="9 10">
    <name type="scientific">Nicrophorus vespilloides</name>
    <name type="common">Boreal carrion beetle</name>
    <dbReference type="NCBI Taxonomy" id="110193"/>
    <lineage>
        <taxon>Eukaryota</taxon>
        <taxon>Metazoa</taxon>
        <taxon>Ecdysozoa</taxon>
        <taxon>Arthropoda</taxon>
        <taxon>Hexapoda</taxon>
        <taxon>Insecta</taxon>
        <taxon>Pterygota</taxon>
        <taxon>Neoptera</taxon>
        <taxon>Endopterygota</taxon>
        <taxon>Coleoptera</taxon>
        <taxon>Polyphaga</taxon>
        <taxon>Staphyliniformia</taxon>
        <taxon>Silphidae</taxon>
        <taxon>Nicrophorinae</taxon>
        <taxon>Nicrophorus</taxon>
    </lineage>
</organism>
<evidence type="ECO:0000256" key="4">
    <source>
        <dbReference type="ARBA" id="ARBA00022989"/>
    </source>
</evidence>
<name>A0ABM1N4N3_NICVS</name>
<dbReference type="InterPro" id="IPR003663">
    <property type="entry name" value="Sugar/inositol_transpt"/>
</dbReference>
<dbReference type="PROSITE" id="PS00217">
    <property type="entry name" value="SUGAR_TRANSPORT_2"/>
    <property type="match status" value="1"/>
</dbReference>
<evidence type="ECO:0000313" key="10">
    <source>
        <dbReference type="RefSeq" id="XP_017781783.1"/>
    </source>
</evidence>
<evidence type="ECO:0000256" key="3">
    <source>
        <dbReference type="ARBA" id="ARBA00022692"/>
    </source>
</evidence>
<keyword evidence="5 7" id="KW-0472">Membrane</keyword>
<dbReference type="InterPro" id="IPR005829">
    <property type="entry name" value="Sugar_transporter_CS"/>
</dbReference>
<dbReference type="Proteomes" id="UP000695000">
    <property type="component" value="Unplaced"/>
</dbReference>
<keyword evidence="4 7" id="KW-1133">Transmembrane helix</keyword>
<accession>A0ABM1N4N3</accession>
<feature type="transmembrane region" description="Helical" evidence="7">
    <location>
        <begin position="434"/>
        <end position="453"/>
    </location>
</feature>
<dbReference type="Gene3D" id="1.20.1250.20">
    <property type="entry name" value="MFS general substrate transporter like domains"/>
    <property type="match status" value="1"/>
</dbReference>
<feature type="transmembrane region" description="Helical" evidence="7">
    <location>
        <begin position="126"/>
        <end position="147"/>
    </location>
</feature>
<comment type="subcellular location">
    <subcellularLocation>
        <location evidence="1">Cell membrane</location>
        <topology evidence="1">Multi-pass membrane protein</topology>
    </subcellularLocation>
</comment>
<keyword evidence="9" id="KW-1185">Reference proteome</keyword>
<feature type="transmembrane region" description="Helical" evidence="7">
    <location>
        <begin position="100"/>
        <end position="120"/>
    </location>
</feature>
<dbReference type="PANTHER" id="PTHR48021">
    <property type="match status" value="1"/>
</dbReference>
<dbReference type="SUPFAM" id="SSF103473">
    <property type="entry name" value="MFS general substrate transporter"/>
    <property type="match status" value="1"/>
</dbReference>
<evidence type="ECO:0000256" key="1">
    <source>
        <dbReference type="ARBA" id="ARBA00004651"/>
    </source>
</evidence>